<dbReference type="AlphaFoldDB" id="A0A4U0SKJ1"/>
<evidence type="ECO:0000313" key="2">
    <source>
        <dbReference type="Proteomes" id="UP000305778"/>
    </source>
</evidence>
<sequence length="149" mass="16518">MMHQAVRQRTAYGRLGTSVVVTLAHAYLLPRQPRPSVVIGNSPLPASPSTLASVPRSALSLILRRRPDAPTFDALHDRAEQTLTIEGVPVVTELFAWGDPRIMHTAFAWRDGRRIELATWDYPLDADLFRSLAEIDTPLANSEPQRPGT</sequence>
<organism evidence="1 2">
    <name type="scientific">Actinacidiphila oryziradicis</name>
    <dbReference type="NCBI Taxonomy" id="2571141"/>
    <lineage>
        <taxon>Bacteria</taxon>
        <taxon>Bacillati</taxon>
        <taxon>Actinomycetota</taxon>
        <taxon>Actinomycetes</taxon>
        <taxon>Kitasatosporales</taxon>
        <taxon>Streptomycetaceae</taxon>
        <taxon>Actinacidiphila</taxon>
    </lineage>
</organism>
<name>A0A4U0SKJ1_9ACTN</name>
<proteinExistence type="predicted"/>
<keyword evidence="2" id="KW-1185">Reference proteome</keyword>
<gene>
    <name evidence="1" type="ORF">FCI23_18175</name>
</gene>
<protein>
    <submittedName>
        <fullName evidence="1">Uncharacterized protein</fullName>
    </submittedName>
</protein>
<accession>A0A4U0SKJ1</accession>
<dbReference type="EMBL" id="SUMC01000016">
    <property type="protein sequence ID" value="TKA10136.1"/>
    <property type="molecule type" value="Genomic_DNA"/>
</dbReference>
<evidence type="ECO:0000313" key="1">
    <source>
        <dbReference type="EMBL" id="TKA10136.1"/>
    </source>
</evidence>
<reference evidence="1 2" key="1">
    <citation type="submission" date="2019-04" db="EMBL/GenBank/DDBJ databases">
        <title>Streptomyces oryziradicis sp. nov., a novel actinomycete isolated from rhizosphere soil of rice (Oryza sativa L.).</title>
        <authorList>
            <person name="Li C."/>
        </authorList>
    </citation>
    <scope>NUCLEOTIDE SEQUENCE [LARGE SCALE GENOMIC DNA]</scope>
    <source>
        <strain evidence="1 2">NEAU-C40</strain>
    </source>
</reference>
<comment type="caution">
    <text evidence="1">The sequence shown here is derived from an EMBL/GenBank/DDBJ whole genome shotgun (WGS) entry which is preliminary data.</text>
</comment>
<dbReference type="Proteomes" id="UP000305778">
    <property type="component" value="Unassembled WGS sequence"/>
</dbReference>
<dbReference type="RefSeq" id="WP_136724951.1">
    <property type="nucleotide sequence ID" value="NZ_SUMC01000016.1"/>
</dbReference>
<dbReference type="OrthoDB" id="4311923at2"/>